<dbReference type="EMBL" id="KV878586">
    <property type="protein sequence ID" value="OJJ58851.1"/>
    <property type="molecule type" value="Genomic_DNA"/>
</dbReference>
<sequence>MANNRVPINYVTPSFPSLYDPFPGRSNFAYYLYHTRDIWRFTLYWTLIFYICCYMAVAACALVMQGRNWKICLAVPVVYAVIGGLEAVLAGSIVGGVIGSVYEAGNFRMSTWIPIIWGGVNLLVLILSSFPIPGGL</sequence>
<keyword evidence="8" id="KW-1185">Reference proteome</keyword>
<dbReference type="STRING" id="1036612.A0A1L9THJ4"/>
<evidence type="ECO:0000256" key="5">
    <source>
        <dbReference type="ARBA" id="ARBA00023136"/>
    </source>
</evidence>
<dbReference type="PANTHER" id="PTHR22779:SF6">
    <property type="entry name" value="SD17342P"/>
    <property type="match status" value="1"/>
</dbReference>
<dbReference type="Pfam" id="PF10190">
    <property type="entry name" value="Tmemb_170"/>
    <property type="match status" value="1"/>
</dbReference>
<keyword evidence="5 6" id="KW-0472">Membrane</keyword>
<feature type="transmembrane region" description="Helical" evidence="6">
    <location>
        <begin position="71"/>
        <end position="99"/>
    </location>
</feature>
<dbReference type="Proteomes" id="UP000184356">
    <property type="component" value="Unassembled WGS sequence"/>
</dbReference>
<dbReference type="PANTHER" id="PTHR22779">
    <property type="entry name" value="SD17342P"/>
    <property type="match status" value="1"/>
</dbReference>
<dbReference type="AlphaFoldDB" id="A0A1L9THJ4"/>
<gene>
    <name evidence="7" type="ORF">ASPSYDRAFT_45256</name>
</gene>
<evidence type="ECO:0000256" key="6">
    <source>
        <dbReference type="SAM" id="Phobius"/>
    </source>
</evidence>
<dbReference type="GO" id="GO:0016020">
    <property type="term" value="C:membrane"/>
    <property type="evidence" value="ECO:0007669"/>
    <property type="project" value="UniProtKB-SubCell"/>
</dbReference>
<evidence type="ECO:0000256" key="1">
    <source>
        <dbReference type="ARBA" id="ARBA00004141"/>
    </source>
</evidence>
<evidence type="ECO:0000256" key="4">
    <source>
        <dbReference type="ARBA" id="ARBA00022989"/>
    </source>
</evidence>
<name>A0A1L9THJ4_9EURO</name>
<dbReference type="RefSeq" id="XP_040702657.1">
    <property type="nucleotide sequence ID" value="XM_040847004.1"/>
</dbReference>
<protein>
    <recommendedName>
        <fullName evidence="9">Integral membrane protein</fullName>
    </recommendedName>
</protein>
<keyword evidence="3 6" id="KW-0812">Transmembrane</keyword>
<evidence type="ECO:0000256" key="3">
    <source>
        <dbReference type="ARBA" id="ARBA00022692"/>
    </source>
</evidence>
<dbReference type="GeneID" id="63763077"/>
<evidence type="ECO:0000256" key="2">
    <source>
        <dbReference type="ARBA" id="ARBA00006325"/>
    </source>
</evidence>
<reference evidence="8" key="1">
    <citation type="journal article" date="2017" name="Genome Biol.">
        <title>Comparative genomics reveals high biological diversity and specific adaptations in the industrially and medically important fungal genus Aspergillus.</title>
        <authorList>
            <person name="de Vries R.P."/>
            <person name="Riley R."/>
            <person name="Wiebenga A."/>
            <person name="Aguilar-Osorio G."/>
            <person name="Amillis S."/>
            <person name="Uchima C.A."/>
            <person name="Anderluh G."/>
            <person name="Asadollahi M."/>
            <person name="Askin M."/>
            <person name="Barry K."/>
            <person name="Battaglia E."/>
            <person name="Bayram O."/>
            <person name="Benocci T."/>
            <person name="Braus-Stromeyer S.A."/>
            <person name="Caldana C."/>
            <person name="Canovas D."/>
            <person name="Cerqueira G.C."/>
            <person name="Chen F."/>
            <person name="Chen W."/>
            <person name="Choi C."/>
            <person name="Clum A."/>
            <person name="Dos Santos R.A."/>
            <person name="Damasio A.R."/>
            <person name="Diallinas G."/>
            <person name="Emri T."/>
            <person name="Fekete E."/>
            <person name="Flipphi M."/>
            <person name="Freyberg S."/>
            <person name="Gallo A."/>
            <person name="Gournas C."/>
            <person name="Habgood R."/>
            <person name="Hainaut M."/>
            <person name="Harispe M.L."/>
            <person name="Henrissat B."/>
            <person name="Hilden K.S."/>
            <person name="Hope R."/>
            <person name="Hossain A."/>
            <person name="Karabika E."/>
            <person name="Karaffa L."/>
            <person name="Karanyi Z."/>
            <person name="Krasevec N."/>
            <person name="Kuo A."/>
            <person name="Kusch H."/>
            <person name="LaButti K."/>
            <person name="Lagendijk E.L."/>
            <person name="Lapidus A."/>
            <person name="Levasseur A."/>
            <person name="Lindquist E."/>
            <person name="Lipzen A."/>
            <person name="Logrieco A.F."/>
            <person name="MacCabe A."/>
            <person name="Maekelae M.R."/>
            <person name="Malavazi I."/>
            <person name="Melin P."/>
            <person name="Meyer V."/>
            <person name="Mielnichuk N."/>
            <person name="Miskei M."/>
            <person name="Molnar A.P."/>
            <person name="Mule G."/>
            <person name="Ngan C.Y."/>
            <person name="Orejas M."/>
            <person name="Orosz E."/>
            <person name="Ouedraogo J.P."/>
            <person name="Overkamp K.M."/>
            <person name="Park H.-S."/>
            <person name="Perrone G."/>
            <person name="Piumi F."/>
            <person name="Punt P.J."/>
            <person name="Ram A.F."/>
            <person name="Ramon A."/>
            <person name="Rauscher S."/>
            <person name="Record E."/>
            <person name="Riano-Pachon D.M."/>
            <person name="Robert V."/>
            <person name="Roehrig J."/>
            <person name="Ruller R."/>
            <person name="Salamov A."/>
            <person name="Salih N.S."/>
            <person name="Samson R.A."/>
            <person name="Sandor E."/>
            <person name="Sanguinetti M."/>
            <person name="Schuetze T."/>
            <person name="Sepcic K."/>
            <person name="Shelest E."/>
            <person name="Sherlock G."/>
            <person name="Sophianopoulou V."/>
            <person name="Squina F.M."/>
            <person name="Sun H."/>
            <person name="Susca A."/>
            <person name="Todd R.B."/>
            <person name="Tsang A."/>
            <person name="Unkles S.E."/>
            <person name="van de Wiele N."/>
            <person name="van Rossen-Uffink D."/>
            <person name="Oliveira J.V."/>
            <person name="Vesth T.C."/>
            <person name="Visser J."/>
            <person name="Yu J.-H."/>
            <person name="Zhou M."/>
            <person name="Andersen M.R."/>
            <person name="Archer D.B."/>
            <person name="Baker S.E."/>
            <person name="Benoit I."/>
            <person name="Brakhage A.A."/>
            <person name="Braus G.H."/>
            <person name="Fischer R."/>
            <person name="Frisvad J.C."/>
            <person name="Goldman G.H."/>
            <person name="Houbraken J."/>
            <person name="Oakley B."/>
            <person name="Pocsi I."/>
            <person name="Scazzocchio C."/>
            <person name="Seiboth B."/>
            <person name="vanKuyk P.A."/>
            <person name="Wortman J."/>
            <person name="Dyer P.S."/>
            <person name="Grigoriev I.V."/>
        </authorList>
    </citation>
    <scope>NUCLEOTIDE SEQUENCE [LARGE SCALE GENOMIC DNA]</scope>
    <source>
        <strain evidence="8">CBS 593.65</strain>
    </source>
</reference>
<evidence type="ECO:0000313" key="8">
    <source>
        <dbReference type="Proteomes" id="UP000184356"/>
    </source>
</evidence>
<accession>A0A1L9THJ4</accession>
<comment type="similarity">
    <text evidence="2">Belongs to the TMEM170 family.</text>
</comment>
<organism evidence="7 8">
    <name type="scientific">Aspergillus sydowii CBS 593.65</name>
    <dbReference type="NCBI Taxonomy" id="1036612"/>
    <lineage>
        <taxon>Eukaryota</taxon>
        <taxon>Fungi</taxon>
        <taxon>Dikarya</taxon>
        <taxon>Ascomycota</taxon>
        <taxon>Pezizomycotina</taxon>
        <taxon>Eurotiomycetes</taxon>
        <taxon>Eurotiomycetidae</taxon>
        <taxon>Eurotiales</taxon>
        <taxon>Aspergillaceae</taxon>
        <taxon>Aspergillus</taxon>
        <taxon>Aspergillus subgen. Nidulantes</taxon>
    </lineage>
</organism>
<feature type="transmembrane region" description="Helical" evidence="6">
    <location>
        <begin position="111"/>
        <end position="132"/>
    </location>
</feature>
<comment type="subcellular location">
    <subcellularLocation>
        <location evidence="1">Membrane</location>
        <topology evidence="1">Multi-pass membrane protein</topology>
    </subcellularLocation>
</comment>
<feature type="transmembrane region" description="Helical" evidence="6">
    <location>
        <begin position="43"/>
        <end position="64"/>
    </location>
</feature>
<evidence type="ECO:0000313" key="7">
    <source>
        <dbReference type="EMBL" id="OJJ58851.1"/>
    </source>
</evidence>
<proteinExistence type="inferred from homology"/>
<dbReference type="OrthoDB" id="2131401at2759"/>
<dbReference type="VEuPathDB" id="FungiDB:ASPSYDRAFT_45256"/>
<dbReference type="InterPro" id="IPR019334">
    <property type="entry name" value="TMEM170A/B/YPR153W-like"/>
</dbReference>
<keyword evidence="4 6" id="KW-1133">Transmembrane helix</keyword>
<evidence type="ECO:0008006" key="9">
    <source>
        <dbReference type="Google" id="ProtNLM"/>
    </source>
</evidence>